<reference evidence="5" key="1">
    <citation type="submission" date="2016-10" db="EMBL/GenBank/DDBJ databases">
        <authorList>
            <person name="Varghese N."/>
            <person name="Submissions S."/>
        </authorList>
    </citation>
    <scope>NUCLEOTIDE SEQUENCE [LARGE SCALE GENOMIC DNA]</scope>
    <source>
        <strain evidence="5">DSM 23515</strain>
    </source>
</reference>
<evidence type="ECO:0000313" key="4">
    <source>
        <dbReference type="EMBL" id="SFF96746.1"/>
    </source>
</evidence>
<keyword evidence="2" id="KW-0479">Metal-binding</keyword>
<dbReference type="PANTHER" id="PTHR42796">
    <property type="entry name" value="FUMARYLACETOACETATE HYDROLASE DOMAIN-CONTAINING PROTEIN 2A-RELATED"/>
    <property type="match status" value="1"/>
</dbReference>
<dbReference type="Proteomes" id="UP000199116">
    <property type="component" value="Unassembled WGS sequence"/>
</dbReference>
<accession>A0A1I2N5F1</accession>
<dbReference type="SUPFAM" id="SSF56529">
    <property type="entry name" value="FAH"/>
    <property type="match status" value="1"/>
</dbReference>
<protein>
    <submittedName>
        <fullName evidence="4">2-keto-4-pentenoate hydratase/2-oxohepta-3-ene-1,7-dioic acid hydratase (Catechol pathway)</fullName>
    </submittedName>
</protein>
<dbReference type="PANTHER" id="PTHR42796:SF4">
    <property type="entry name" value="FUMARYLACETOACETATE HYDROLASE DOMAIN-CONTAINING PROTEIN 2A"/>
    <property type="match status" value="1"/>
</dbReference>
<dbReference type="GO" id="GO:0046872">
    <property type="term" value="F:metal ion binding"/>
    <property type="evidence" value="ECO:0007669"/>
    <property type="project" value="UniProtKB-KW"/>
</dbReference>
<dbReference type="EMBL" id="FOOH01000017">
    <property type="protein sequence ID" value="SFF96746.1"/>
    <property type="molecule type" value="Genomic_DNA"/>
</dbReference>
<keyword evidence="5" id="KW-1185">Reference proteome</keyword>
<evidence type="ECO:0000256" key="1">
    <source>
        <dbReference type="ARBA" id="ARBA00010211"/>
    </source>
</evidence>
<dbReference type="InterPro" id="IPR036663">
    <property type="entry name" value="Fumarylacetoacetase_C_sf"/>
</dbReference>
<proteinExistence type="inferred from homology"/>
<comment type="similarity">
    <text evidence="1">Belongs to the FAH family.</text>
</comment>
<evidence type="ECO:0000256" key="2">
    <source>
        <dbReference type="ARBA" id="ARBA00022723"/>
    </source>
</evidence>
<name>A0A1I2N5F1_9FLAO</name>
<feature type="domain" description="Fumarylacetoacetase-like C-terminal" evidence="3">
    <location>
        <begin position="75"/>
        <end position="277"/>
    </location>
</feature>
<dbReference type="Gene3D" id="3.90.850.10">
    <property type="entry name" value="Fumarylacetoacetase-like, C-terminal domain"/>
    <property type="match status" value="1"/>
</dbReference>
<organism evidence="4 5">
    <name type="scientific">Salegentibacter agarivorans</name>
    <dbReference type="NCBI Taxonomy" id="345907"/>
    <lineage>
        <taxon>Bacteria</taxon>
        <taxon>Pseudomonadati</taxon>
        <taxon>Bacteroidota</taxon>
        <taxon>Flavobacteriia</taxon>
        <taxon>Flavobacteriales</taxon>
        <taxon>Flavobacteriaceae</taxon>
        <taxon>Salegentibacter</taxon>
    </lineage>
</organism>
<evidence type="ECO:0000259" key="3">
    <source>
        <dbReference type="Pfam" id="PF01557"/>
    </source>
</evidence>
<dbReference type="Pfam" id="PF01557">
    <property type="entry name" value="FAA_hydrolase"/>
    <property type="match status" value="1"/>
</dbReference>
<dbReference type="AlphaFoldDB" id="A0A1I2N5F1"/>
<dbReference type="FunFam" id="3.90.850.10:FF:000002">
    <property type="entry name" value="2-hydroxyhepta-2,4-diene-1,7-dioate isomerase"/>
    <property type="match status" value="1"/>
</dbReference>
<dbReference type="GO" id="GO:0019752">
    <property type="term" value="P:carboxylic acid metabolic process"/>
    <property type="evidence" value="ECO:0007669"/>
    <property type="project" value="UniProtKB-ARBA"/>
</dbReference>
<gene>
    <name evidence="4" type="ORF">SAMN04488033_11710</name>
</gene>
<dbReference type="GO" id="GO:0016853">
    <property type="term" value="F:isomerase activity"/>
    <property type="evidence" value="ECO:0007669"/>
    <property type="project" value="UniProtKB-ARBA"/>
</dbReference>
<dbReference type="InterPro" id="IPR011234">
    <property type="entry name" value="Fumarylacetoacetase-like_C"/>
</dbReference>
<evidence type="ECO:0000313" key="5">
    <source>
        <dbReference type="Proteomes" id="UP000199116"/>
    </source>
</evidence>
<sequence length="285" mass="31606">MKLIRFGAPGQEKPGIELETGKRIDVSAFGKDYTEDFFAENGLEDLKNWLAENKDNCPEIDLQERLGAPVKRPSKLVCIGLNYAKHAEESGMEVPSEPVIFFKASSAIVGPNDDVIIPKDSQKTDWEVELGVVIGKKASYVSEEEAMDYVAGYVLHNDYSEREFQLERLGQWVKGKSCDTFAPLGPFLATKDEIPNPHNLNLWLKLNGEIKQQSNTSDFVFNIPQVISYVSQFMSLLPGDIISTGTPFGVGMGLKPQRYLKPGDVVELGIEGLGTSKQVAKAYRE</sequence>
<dbReference type="RefSeq" id="WP_093305273.1">
    <property type="nucleotide sequence ID" value="NZ_FOOH01000017.1"/>
</dbReference>
<dbReference type="InterPro" id="IPR051121">
    <property type="entry name" value="FAH"/>
</dbReference>